<reference evidence="5 6" key="1">
    <citation type="submission" date="2023-10" db="EMBL/GenBank/DDBJ databases">
        <title>Glaciecola aquimarina strain GGW-M5 nov., isolated from a coastal seawater.</title>
        <authorList>
            <person name="Bayburt H."/>
            <person name="Kim J.M."/>
            <person name="Choi B.J."/>
            <person name="Jeon C.O."/>
        </authorList>
    </citation>
    <scope>NUCLEOTIDE SEQUENCE [LARGE SCALE GENOMIC DNA]</scope>
    <source>
        <strain evidence="5 6">KCTC 32108</strain>
    </source>
</reference>
<keyword evidence="4" id="KW-0411">Iron-sulfur</keyword>
<dbReference type="PANTHER" id="PTHR43498">
    <property type="entry name" value="FERREDOXIN:COB-COM HETERODISULFIDE REDUCTASE SUBUNIT A"/>
    <property type="match status" value="1"/>
</dbReference>
<dbReference type="Pfam" id="PF12831">
    <property type="entry name" value="FAD_oxidored"/>
    <property type="match status" value="1"/>
</dbReference>
<proteinExistence type="predicted"/>
<dbReference type="InterPro" id="IPR039650">
    <property type="entry name" value="HdrA-like"/>
</dbReference>
<evidence type="ECO:0000256" key="1">
    <source>
        <dbReference type="ARBA" id="ARBA00022723"/>
    </source>
</evidence>
<keyword evidence="6" id="KW-1185">Reference proteome</keyword>
<accession>A0ABU3SUT3</accession>
<dbReference type="PANTHER" id="PTHR43498:SF1">
    <property type="entry name" value="COB--COM HETERODISULFIDE REDUCTASE IRON-SULFUR SUBUNIT A"/>
    <property type="match status" value="1"/>
</dbReference>
<sequence length="262" mass="29485">MENIHLAPTIFHAHFDEVYQIPFRSLYSKNVPNLLFAGRNVSQTHIALASSRIMATCALMGQAVGTAGHLCVEKNVLPRKIYQSHMNELQEQLLRDDMFIPKRPAKDPADLARKAAALVASSTQSGDVNLLTNGWSRDIDGKVHHWQSKGLPADVQLEWLDPVNISQLEIKCDTNVKRNIMMRKDSKDDELYANSVPQEMLKSLRVEARVNGRWLTVGKITHNRSRLIKVKFAAIKTSAIKISVLETYGKPSAKLFEIRAYA</sequence>
<evidence type="ECO:0000313" key="5">
    <source>
        <dbReference type="EMBL" id="MDU0353776.1"/>
    </source>
</evidence>
<evidence type="ECO:0000256" key="4">
    <source>
        <dbReference type="ARBA" id="ARBA00023014"/>
    </source>
</evidence>
<comment type="caution">
    <text evidence="5">The sequence shown here is derived from an EMBL/GenBank/DDBJ whole genome shotgun (WGS) entry which is preliminary data.</text>
</comment>
<name>A0ABU3SUT3_9ALTE</name>
<keyword evidence="2" id="KW-0560">Oxidoreductase</keyword>
<evidence type="ECO:0000313" key="6">
    <source>
        <dbReference type="Proteomes" id="UP001247805"/>
    </source>
</evidence>
<protein>
    <submittedName>
        <fullName evidence="5">FAD-dependent oxidoreductase</fullName>
    </submittedName>
</protein>
<gene>
    <name evidence="5" type="ORF">RS130_07415</name>
</gene>
<dbReference type="Gene3D" id="2.60.120.260">
    <property type="entry name" value="Galactose-binding domain-like"/>
    <property type="match status" value="1"/>
</dbReference>
<organism evidence="5 6">
    <name type="scientific">Paraglaciecola aquimarina</name>
    <dbReference type="NCBI Taxonomy" id="1235557"/>
    <lineage>
        <taxon>Bacteria</taxon>
        <taxon>Pseudomonadati</taxon>
        <taxon>Pseudomonadota</taxon>
        <taxon>Gammaproteobacteria</taxon>
        <taxon>Alteromonadales</taxon>
        <taxon>Alteromonadaceae</taxon>
        <taxon>Paraglaciecola</taxon>
    </lineage>
</organism>
<evidence type="ECO:0000256" key="2">
    <source>
        <dbReference type="ARBA" id="ARBA00023002"/>
    </source>
</evidence>
<keyword evidence="3" id="KW-0408">Iron</keyword>
<dbReference type="RefSeq" id="WP_316025426.1">
    <property type="nucleotide sequence ID" value="NZ_JAWDIO010000002.1"/>
</dbReference>
<dbReference type="Proteomes" id="UP001247805">
    <property type="component" value="Unassembled WGS sequence"/>
</dbReference>
<keyword evidence="1" id="KW-0479">Metal-binding</keyword>
<dbReference type="EMBL" id="JAWDIO010000002">
    <property type="protein sequence ID" value="MDU0353776.1"/>
    <property type="molecule type" value="Genomic_DNA"/>
</dbReference>
<evidence type="ECO:0000256" key="3">
    <source>
        <dbReference type="ARBA" id="ARBA00023004"/>
    </source>
</evidence>